<protein>
    <submittedName>
        <fullName evidence="1">Uncharacterized protein</fullName>
    </submittedName>
</protein>
<keyword evidence="2" id="KW-1185">Reference proteome</keyword>
<accession>A0A482JLE8</accession>
<organism evidence="1 2">
    <name type="scientific">Shigella phage Silverhawkium</name>
    <dbReference type="NCBI Taxonomy" id="2530185"/>
    <lineage>
        <taxon>Viruses</taxon>
        <taxon>Duplodnaviria</taxon>
        <taxon>Heunggongvirae</taxon>
        <taxon>Uroviricota</taxon>
        <taxon>Caudoviricetes</taxon>
        <taxon>Andersonviridae</taxon>
        <taxon>Ounavirinae</taxon>
        <taxon>Mooglevirus</taxon>
        <taxon>Mooglevirus silverhawkium</taxon>
    </lineage>
</organism>
<reference evidence="1 2" key="1">
    <citation type="submission" date="2019-02" db="EMBL/GenBank/DDBJ databases">
        <title>A cornucopia of Shigella phages from the Cornhusker state.</title>
        <authorList>
            <person name="Doore S.M."/>
            <person name="Schrad J.R."/>
            <person name="Perrett H.R."/>
            <person name="Dover J.A."/>
            <person name="Schrad K.P."/>
            <person name="Dean W.F."/>
            <person name="Parent K.N."/>
        </authorList>
    </citation>
    <scope>NUCLEOTIDE SEQUENCE [LARGE SCALE GENOMIC DNA]</scope>
</reference>
<name>A0A482JLE8_9CAUD</name>
<evidence type="ECO:0000313" key="1">
    <source>
        <dbReference type="EMBL" id="QBP33187.1"/>
    </source>
</evidence>
<proteinExistence type="predicted"/>
<gene>
    <name evidence="1" type="ORF">Silverhawkium_gp101</name>
</gene>
<dbReference type="Proteomes" id="UP000295288">
    <property type="component" value="Segment"/>
</dbReference>
<evidence type="ECO:0000313" key="2">
    <source>
        <dbReference type="Proteomes" id="UP000295288"/>
    </source>
</evidence>
<dbReference type="EMBL" id="MK562505">
    <property type="protein sequence ID" value="QBP33187.1"/>
    <property type="molecule type" value="Genomic_DNA"/>
</dbReference>
<sequence>MKKLTTLADYWKLSVSEQYRRAKKVKQCYGKFARGDILVCSQESLENVTPRGKTFQKMIDREWEARLKRIEK</sequence>